<keyword evidence="6 7" id="KW-0472">Membrane</keyword>
<keyword evidence="4 7" id="KW-0812">Transmembrane</keyword>
<dbReference type="Proteomes" id="UP001589619">
    <property type="component" value="Unassembled WGS sequence"/>
</dbReference>
<evidence type="ECO:0000259" key="8">
    <source>
        <dbReference type="PROSITE" id="PS50928"/>
    </source>
</evidence>
<comment type="subcellular location">
    <subcellularLocation>
        <location evidence="1 7">Cell membrane</location>
        <topology evidence="1 7">Multi-pass membrane protein</topology>
    </subcellularLocation>
</comment>
<evidence type="ECO:0000256" key="1">
    <source>
        <dbReference type="ARBA" id="ARBA00004651"/>
    </source>
</evidence>
<dbReference type="Gene3D" id="1.10.3720.10">
    <property type="entry name" value="MetI-like"/>
    <property type="match status" value="1"/>
</dbReference>
<feature type="transmembrane region" description="Helical" evidence="7">
    <location>
        <begin position="253"/>
        <end position="279"/>
    </location>
</feature>
<evidence type="ECO:0000256" key="5">
    <source>
        <dbReference type="ARBA" id="ARBA00022989"/>
    </source>
</evidence>
<feature type="domain" description="ABC transmembrane type-1" evidence="8">
    <location>
        <begin position="87"/>
        <end position="276"/>
    </location>
</feature>
<dbReference type="CDD" id="cd06261">
    <property type="entry name" value="TM_PBP2"/>
    <property type="match status" value="1"/>
</dbReference>
<feature type="transmembrane region" description="Helical" evidence="7">
    <location>
        <begin position="204"/>
        <end position="233"/>
    </location>
</feature>
<name>A0ABV5W6M6_9BACL</name>
<dbReference type="SUPFAM" id="SSF161098">
    <property type="entry name" value="MetI-like"/>
    <property type="match status" value="1"/>
</dbReference>
<dbReference type="Pfam" id="PF12911">
    <property type="entry name" value="OppC_N"/>
    <property type="match status" value="1"/>
</dbReference>
<reference evidence="9 10" key="1">
    <citation type="submission" date="2024-09" db="EMBL/GenBank/DDBJ databases">
        <authorList>
            <person name="Sun Q."/>
            <person name="Mori K."/>
        </authorList>
    </citation>
    <scope>NUCLEOTIDE SEQUENCE [LARGE SCALE GENOMIC DNA]</scope>
    <source>
        <strain evidence="9 10">JCM 12520</strain>
    </source>
</reference>
<evidence type="ECO:0000256" key="4">
    <source>
        <dbReference type="ARBA" id="ARBA00022692"/>
    </source>
</evidence>
<evidence type="ECO:0000256" key="3">
    <source>
        <dbReference type="ARBA" id="ARBA00022475"/>
    </source>
</evidence>
<evidence type="ECO:0000313" key="10">
    <source>
        <dbReference type="Proteomes" id="UP001589619"/>
    </source>
</evidence>
<feature type="transmembrane region" description="Helical" evidence="7">
    <location>
        <begin position="150"/>
        <end position="169"/>
    </location>
</feature>
<dbReference type="InterPro" id="IPR025966">
    <property type="entry name" value="OppC_N"/>
</dbReference>
<evidence type="ECO:0000256" key="6">
    <source>
        <dbReference type="ARBA" id="ARBA00023136"/>
    </source>
</evidence>
<protein>
    <submittedName>
        <fullName evidence="9">ABC transporter permease</fullName>
    </submittedName>
</protein>
<keyword evidence="5 7" id="KW-1133">Transmembrane helix</keyword>
<dbReference type="Pfam" id="PF00528">
    <property type="entry name" value="BPD_transp_1"/>
    <property type="match status" value="1"/>
</dbReference>
<feature type="transmembrane region" description="Helical" evidence="7">
    <location>
        <begin position="122"/>
        <end position="144"/>
    </location>
</feature>
<accession>A0ABV5W6M6</accession>
<organism evidence="9 10">
    <name type="scientific">Paenibacillus hodogayensis</name>
    <dbReference type="NCBI Taxonomy" id="279208"/>
    <lineage>
        <taxon>Bacteria</taxon>
        <taxon>Bacillati</taxon>
        <taxon>Bacillota</taxon>
        <taxon>Bacilli</taxon>
        <taxon>Bacillales</taxon>
        <taxon>Paenibacillaceae</taxon>
        <taxon>Paenibacillus</taxon>
    </lineage>
</organism>
<dbReference type="EMBL" id="JBHMAG010000021">
    <property type="protein sequence ID" value="MFB9756234.1"/>
    <property type="molecule type" value="Genomic_DNA"/>
</dbReference>
<evidence type="ECO:0000256" key="7">
    <source>
        <dbReference type="RuleBase" id="RU363032"/>
    </source>
</evidence>
<dbReference type="InterPro" id="IPR035906">
    <property type="entry name" value="MetI-like_sf"/>
</dbReference>
<keyword evidence="3" id="KW-1003">Cell membrane</keyword>
<dbReference type="PANTHER" id="PTHR43386:SF1">
    <property type="entry name" value="D,D-DIPEPTIDE TRANSPORT SYSTEM PERMEASE PROTEIN DDPC-RELATED"/>
    <property type="match status" value="1"/>
</dbReference>
<evidence type="ECO:0000313" key="9">
    <source>
        <dbReference type="EMBL" id="MFB9756234.1"/>
    </source>
</evidence>
<feature type="transmembrane region" description="Helical" evidence="7">
    <location>
        <begin position="21"/>
        <end position="42"/>
    </location>
</feature>
<dbReference type="InterPro" id="IPR000515">
    <property type="entry name" value="MetI-like"/>
</dbReference>
<evidence type="ECO:0000256" key="2">
    <source>
        <dbReference type="ARBA" id="ARBA00022448"/>
    </source>
</evidence>
<dbReference type="RefSeq" id="WP_344910615.1">
    <property type="nucleotide sequence ID" value="NZ_BAAAYO010000009.1"/>
</dbReference>
<dbReference type="InterPro" id="IPR050366">
    <property type="entry name" value="BP-dependent_transpt_permease"/>
</dbReference>
<keyword evidence="10" id="KW-1185">Reference proteome</keyword>
<feature type="transmembrane region" description="Helical" evidence="7">
    <location>
        <begin position="91"/>
        <end position="115"/>
    </location>
</feature>
<sequence>MPSLAPAAKRTRRRRLRVGTGAIGAVLFLIVAAAALFAPLLAPHNPITIQSSLRLLPPMWMEGGTADHFLGTDHLGRDIWSRLLYGSRMSLLVGISAVAVSGSIGAVLGIAAGFFGGWIDHIVMRVIDALLAIPTLLLILFVMAVLGPGLLTLIVVIGVTSWVSYARVMRAEVLSAKERDYVRAARSVGAGSARLIFKHILPNVLSSFVVIATMNVASTIMTEASLSFLGLGIKPPTVTWGGMLSDGRQYLASSWWVSTFPGLAITITVLSITFLGDWLRDKLDPRMGKGGGR</sequence>
<proteinExistence type="inferred from homology"/>
<gene>
    <name evidence="9" type="ORF">ACFFNY_32050</name>
</gene>
<comment type="caution">
    <text evidence="9">The sequence shown here is derived from an EMBL/GenBank/DDBJ whole genome shotgun (WGS) entry which is preliminary data.</text>
</comment>
<dbReference type="PROSITE" id="PS50928">
    <property type="entry name" value="ABC_TM1"/>
    <property type="match status" value="1"/>
</dbReference>
<keyword evidence="2 7" id="KW-0813">Transport</keyword>
<comment type="similarity">
    <text evidence="7">Belongs to the binding-protein-dependent transport system permease family.</text>
</comment>
<dbReference type="PANTHER" id="PTHR43386">
    <property type="entry name" value="OLIGOPEPTIDE TRANSPORT SYSTEM PERMEASE PROTEIN APPC"/>
    <property type="match status" value="1"/>
</dbReference>